<evidence type="ECO:0000256" key="1">
    <source>
        <dbReference type="ARBA" id="ARBA00004651"/>
    </source>
</evidence>
<dbReference type="Pfam" id="PF04239">
    <property type="entry name" value="DUF421"/>
    <property type="match status" value="1"/>
</dbReference>
<feature type="domain" description="YetF C-terminal" evidence="8">
    <location>
        <begin position="87"/>
        <end position="158"/>
    </location>
</feature>
<evidence type="ECO:0000256" key="7">
    <source>
        <dbReference type="SAM" id="Phobius"/>
    </source>
</evidence>
<dbReference type="InterPro" id="IPR007353">
    <property type="entry name" value="DUF421"/>
</dbReference>
<dbReference type="PANTHER" id="PTHR34582">
    <property type="entry name" value="UPF0702 TRANSMEMBRANE PROTEIN YCAP"/>
    <property type="match status" value="1"/>
</dbReference>
<dbReference type="RefSeq" id="WP_029055042.1">
    <property type="nucleotide sequence ID" value="NZ_CP015108.1"/>
</dbReference>
<keyword evidence="11" id="KW-1185">Reference proteome</keyword>
<evidence type="ECO:0000256" key="4">
    <source>
        <dbReference type="ARBA" id="ARBA00022692"/>
    </source>
</evidence>
<dbReference type="InterPro" id="IPR023090">
    <property type="entry name" value="UPF0702_alpha/beta_dom_sf"/>
</dbReference>
<feature type="transmembrane region" description="Helical" evidence="7">
    <location>
        <begin position="70"/>
        <end position="90"/>
    </location>
</feature>
<evidence type="ECO:0000259" key="8">
    <source>
        <dbReference type="Pfam" id="PF04239"/>
    </source>
</evidence>
<feature type="transmembrane region" description="Helical" evidence="7">
    <location>
        <begin position="6"/>
        <end position="27"/>
    </location>
</feature>
<keyword evidence="4 7" id="KW-0812">Transmembrane</keyword>
<protein>
    <recommendedName>
        <fullName evidence="12">DUF421 domain-containing protein</fullName>
    </recommendedName>
</protein>
<comment type="subcellular location">
    <subcellularLocation>
        <location evidence="1">Cell membrane</location>
        <topology evidence="1">Multi-pass membrane protein</topology>
    </subcellularLocation>
</comment>
<keyword evidence="5 7" id="KW-1133">Transmembrane helix</keyword>
<proteinExistence type="inferred from homology"/>
<keyword evidence="6 7" id="KW-0472">Membrane</keyword>
<feature type="domain" description="YetF-like N-terminal transmembrane" evidence="9">
    <location>
        <begin position="17"/>
        <end position="83"/>
    </location>
</feature>
<evidence type="ECO:0000256" key="5">
    <source>
        <dbReference type="ARBA" id="ARBA00022989"/>
    </source>
</evidence>
<keyword evidence="3" id="KW-1003">Cell membrane</keyword>
<dbReference type="Pfam" id="PF20730">
    <property type="entry name" value="YetF_N"/>
    <property type="match status" value="1"/>
</dbReference>
<accession>A0ABM6JXE3</accession>
<evidence type="ECO:0000256" key="2">
    <source>
        <dbReference type="ARBA" id="ARBA00006448"/>
    </source>
</evidence>
<evidence type="ECO:0000313" key="11">
    <source>
        <dbReference type="Proteomes" id="UP000192486"/>
    </source>
</evidence>
<evidence type="ECO:0008006" key="12">
    <source>
        <dbReference type="Google" id="ProtNLM"/>
    </source>
</evidence>
<name>A0ABM6JXE3_SPOUR</name>
<dbReference type="Proteomes" id="UP000192486">
    <property type="component" value="Chromosome"/>
</dbReference>
<dbReference type="Gene3D" id="3.30.240.20">
    <property type="entry name" value="bsu07140 like domains"/>
    <property type="match status" value="1"/>
</dbReference>
<dbReference type="InterPro" id="IPR048454">
    <property type="entry name" value="YetF_N"/>
</dbReference>
<dbReference type="EMBL" id="CP015108">
    <property type="protein sequence ID" value="ARF14659.1"/>
    <property type="molecule type" value="Genomic_DNA"/>
</dbReference>
<sequence>MFFNGWETLLRTVVVGVLSYIGLIFILRISGKRTLSKMNAFDLVVTVALGSILATILLSKDVALSEGLTAFIVLIGMQYIVAWSSVRFRIISKLIKSEPKLLFYEGSFLKETMKSGRILEEEIFQAARSSGLGSLDDVSAVILETDGSISVIQSESQTSFSTLSNLIKDKK</sequence>
<comment type="similarity">
    <text evidence="2">Belongs to the UPF0702 family.</text>
</comment>
<organism evidence="10 11">
    <name type="scientific">Sporosarcina ureae</name>
    <dbReference type="NCBI Taxonomy" id="1571"/>
    <lineage>
        <taxon>Bacteria</taxon>
        <taxon>Bacillati</taxon>
        <taxon>Bacillota</taxon>
        <taxon>Bacilli</taxon>
        <taxon>Bacillales</taxon>
        <taxon>Caryophanaceae</taxon>
        <taxon>Sporosarcina</taxon>
    </lineage>
</organism>
<evidence type="ECO:0000313" key="10">
    <source>
        <dbReference type="EMBL" id="ARF14659.1"/>
    </source>
</evidence>
<dbReference type="PANTHER" id="PTHR34582:SF6">
    <property type="entry name" value="UPF0702 TRANSMEMBRANE PROTEIN YCAP"/>
    <property type="match status" value="1"/>
</dbReference>
<evidence type="ECO:0000256" key="3">
    <source>
        <dbReference type="ARBA" id="ARBA00022475"/>
    </source>
</evidence>
<evidence type="ECO:0000256" key="6">
    <source>
        <dbReference type="ARBA" id="ARBA00023136"/>
    </source>
</evidence>
<feature type="transmembrane region" description="Helical" evidence="7">
    <location>
        <begin position="39"/>
        <end position="58"/>
    </location>
</feature>
<gene>
    <name evidence="10" type="ORF">SporoS204_11190</name>
</gene>
<evidence type="ECO:0000259" key="9">
    <source>
        <dbReference type="Pfam" id="PF20730"/>
    </source>
</evidence>
<reference evidence="10 11" key="1">
    <citation type="submission" date="2016-04" db="EMBL/GenBank/DDBJ databases">
        <title>Comparative Genomics and Epigenetics of Sporosarcina ureae.</title>
        <authorList>
            <person name="Oliver A.S."/>
            <person name="Cooper K.K."/>
        </authorList>
    </citation>
    <scope>NUCLEOTIDE SEQUENCE [LARGE SCALE GENOMIC DNA]</scope>
    <source>
        <strain evidence="10 11">S204</strain>
    </source>
</reference>